<dbReference type="Proteomes" id="UP001171916">
    <property type="component" value="Unassembled WGS sequence"/>
</dbReference>
<keyword evidence="3" id="KW-1185">Reference proteome</keyword>
<name>A0ABT7YBV4_9BACT</name>
<dbReference type="RefSeq" id="WP_289999559.1">
    <property type="nucleotide sequence ID" value="NZ_JAUEPH010000003.1"/>
</dbReference>
<sequence length="165" mass="19243">MRLQESNIDSLRIADSLAIEARLELQPLYEPDPVRFDFSAPGWLYLGIVLVLAILVLGFFQWRKYQRNKYRREAYNNLNRFENSGDLKGAFITLKQAAIFRFGREEAGSLSGSSWWRFLEKTGRGVEWVDISSDLDNYLYQGKEPGPEFSKLVFDRAKKWIKNHA</sequence>
<evidence type="ECO:0000313" key="2">
    <source>
        <dbReference type="EMBL" id="MDN3204003.1"/>
    </source>
</evidence>
<evidence type="ECO:0000313" key="3">
    <source>
        <dbReference type="Proteomes" id="UP001171916"/>
    </source>
</evidence>
<dbReference type="EMBL" id="JAUEPH010000003">
    <property type="protein sequence ID" value="MDN3204003.1"/>
    <property type="molecule type" value="Genomic_DNA"/>
</dbReference>
<proteinExistence type="predicted"/>
<feature type="transmembrane region" description="Helical" evidence="1">
    <location>
        <begin position="43"/>
        <end position="62"/>
    </location>
</feature>
<protein>
    <submittedName>
        <fullName evidence="2">DUF4381 domain-containing protein</fullName>
    </submittedName>
</protein>
<evidence type="ECO:0000256" key="1">
    <source>
        <dbReference type="SAM" id="Phobius"/>
    </source>
</evidence>
<keyword evidence="1" id="KW-1133">Transmembrane helix</keyword>
<accession>A0ABT7YBV4</accession>
<dbReference type="Pfam" id="PF14316">
    <property type="entry name" value="DUF4381"/>
    <property type="match status" value="1"/>
</dbReference>
<gene>
    <name evidence="2" type="ORF">QVH07_07575</name>
</gene>
<keyword evidence="1" id="KW-0472">Membrane</keyword>
<reference evidence="2" key="1">
    <citation type="submission" date="2023-06" db="EMBL/GenBank/DDBJ databases">
        <title>Robiginitalea aurantiacus sp. nov. and Algoriphagus sediminis sp. nov., isolated from coastal sediment.</title>
        <authorList>
            <person name="Zhou Z.Y."/>
            <person name="An J."/>
            <person name="Jia Y.W."/>
            <person name="Du Z.J."/>
        </authorList>
    </citation>
    <scope>NUCLEOTIDE SEQUENCE</scope>
    <source>
        <strain evidence="2">C2-7</strain>
    </source>
</reference>
<organism evidence="2 3">
    <name type="scientific">Algoriphagus sediminis</name>
    <dbReference type="NCBI Taxonomy" id="3057113"/>
    <lineage>
        <taxon>Bacteria</taxon>
        <taxon>Pseudomonadati</taxon>
        <taxon>Bacteroidota</taxon>
        <taxon>Cytophagia</taxon>
        <taxon>Cytophagales</taxon>
        <taxon>Cyclobacteriaceae</taxon>
        <taxon>Algoriphagus</taxon>
    </lineage>
</organism>
<keyword evidence="1" id="KW-0812">Transmembrane</keyword>
<dbReference type="InterPro" id="IPR025489">
    <property type="entry name" value="DUF4381"/>
</dbReference>
<comment type="caution">
    <text evidence="2">The sequence shown here is derived from an EMBL/GenBank/DDBJ whole genome shotgun (WGS) entry which is preliminary data.</text>
</comment>